<dbReference type="Gene3D" id="1.10.510.10">
    <property type="entry name" value="Transferase(Phosphotransferase) domain 1"/>
    <property type="match status" value="1"/>
</dbReference>
<accession>A0A7S1VDI6</accession>
<reference evidence="6" key="1">
    <citation type="submission" date="2021-01" db="EMBL/GenBank/DDBJ databases">
        <authorList>
            <person name="Corre E."/>
            <person name="Pelletier E."/>
            <person name="Niang G."/>
            <person name="Scheremetjew M."/>
            <person name="Finn R."/>
            <person name="Kale V."/>
            <person name="Holt S."/>
            <person name="Cochrane G."/>
            <person name="Meng A."/>
            <person name="Brown T."/>
            <person name="Cohen L."/>
        </authorList>
    </citation>
    <scope>NUCLEOTIDE SEQUENCE</scope>
    <source>
        <strain evidence="6">ATCC 50979</strain>
    </source>
</reference>
<dbReference type="GO" id="GO:0005524">
    <property type="term" value="F:ATP binding"/>
    <property type="evidence" value="ECO:0007669"/>
    <property type="project" value="UniProtKB-KW"/>
</dbReference>
<dbReference type="Pfam" id="PF06479">
    <property type="entry name" value="Ribonuc_2-5A"/>
    <property type="match status" value="1"/>
</dbReference>
<dbReference type="SMART" id="SM00220">
    <property type="entry name" value="S_TKc"/>
    <property type="match status" value="1"/>
</dbReference>
<dbReference type="EMBL" id="HBGL01006356">
    <property type="protein sequence ID" value="CAD9294465.1"/>
    <property type="molecule type" value="Transcribed_RNA"/>
</dbReference>
<dbReference type="InterPro" id="IPR045133">
    <property type="entry name" value="IRE1/2-like"/>
</dbReference>
<dbReference type="PROSITE" id="PS51392">
    <property type="entry name" value="KEN"/>
    <property type="match status" value="1"/>
</dbReference>
<proteinExistence type="predicted"/>
<dbReference type="GO" id="GO:0036498">
    <property type="term" value="P:IRE1-mediated unfolded protein response"/>
    <property type="evidence" value="ECO:0007669"/>
    <property type="project" value="TreeGrafter"/>
</dbReference>
<evidence type="ECO:0000256" key="3">
    <source>
        <dbReference type="ARBA" id="ARBA00022840"/>
    </source>
</evidence>
<dbReference type="PROSITE" id="PS50011">
    <property type="entry name" value="PROTEIN_KINASE_DOM"/>
    <property type="match status" value="1"/>
</dbReference>
<protein>
    <recommendedName>
        <fullName evidence="7">Non-specific serine/threonine protein kinase</fullName>
    </recommendedName>
</protein>
<dbReference type="AlphaFoldDB" id="A0A7S1VDI6"/>
<dbReference type="Pfam" id="PF00069">
    <property type="entry name" value="Pkinase"/>
    <property type="match status" value="1"/>
</dbReference>
<dbReference type="InterPro" id="IPR038357">
    <property type="entry name" value="KEN_sf"/>
</dbReference>
<dbReference type="InterPro" id="IPR008271">
    <property type="entry name" value="Ser/Thr_kinase_AS"/>
</dbReference>
<evidence type="ECO:0000259" key="4">
    <source>
        <dbReference type="PROSITE" id="PS50011"/>
    </source>
</evidence>
<feature type="domain" description="KEN" evidence="5">
    <location>
        <begin position="231"/>
        <end position="358"/>
    </location>
</feature>
<dbReference type="SUPFAM" id="SSF56112">
    <property type="entry name" value="Protein kinase-like (PK-like)"/>
    <property type="match status" value="1"/>
</dbReference>
<dbReference type="GO" id="GO:0004521">
    <property type="term" value="F:RNA endonuclease activity"/>
    <property type="evidence" value="ECO:0007669"/>
    <property type="project" value="InterPro"/>
</dbReference>
<dbReference type="GO" id="GO:0051082">
    <property type="term" value="F:unfolded protein binding"/>
    <property type="evidence" value="ECO:0007669"/>
    <property type="project" value="TreeGrafter"/>
</dbReference>
<evidence type="ECO:0008006" key="7">
    <source>
        <dbReference type="Google" id="ProtNLM"/>
    </source>
</evidence>
<dbReference type="PANTHER" id="PTHR13954:SF6">
    <property type="entry name" value="NON-SPECIFIC SERINE_THREONINE PROTEIN KINASE"/>
    <property type="match status" value="1"/>
</dbReference>
<evidence type="ECO:0000256" key="1">
    <source>
        <dbReference type="ARBA" id="ARBA00022729"/>
    </source>
</evidence>
<evidence type="ECO:0000313" key="6">
    <source>
        <dbReference type="EMBL" id="CAD9294465.1"/>
    </source>
</evidence>
<organism evidence="6">
    <name type="scientific">Sexangularia sp. CB-2014</name>
    <dbReference type="NCBI Taxonomy" id="1486929"/>
    <lineage>
        <taxon>Eukaryota</taxon>
        <taxon>Amoebozoa</taxon>
        <taxon>Tubulinea</taxon>
        <taxon>Elardia</taxon>
        <taxon>Arcellinida</taxon>
        <taxon>Arcellinida incertae sedis</taxon>
        <taxon>Sexangularia</taxon>
    </lineage>
</organism>
<dbReference type="Gene3D" id="1.20.1440.180">
    <property type="entry name" value="KEN domain"/>
    <property type="match status" value="1"/>
</dbReference>
<keyword evidence="2" id="KW-0547">Nucleotide-binding</keyword>
<dbReference type="GO" id="GO:1990604">
    <property type="term" value="C:IRE1-TRAF2-ASK1 complex"/>
    <property type="evidence" value="ECO:0007669"/>
    <property type="project" value="TreeGrafter"/>
</dbReference>
<dbReference type="InterPro" id="IPR011009">
    <property type="entry name" value="Kinase-like_dom_sf"/>
</dbReference>
<dbReference type="InterPro" id="IPR010513">
    <property type="entry name" value="KEN_dom"/>
</dbReference>
<feature type="domain" description="Protein kinase" evidence="4">
    <location>
        <begin position="1"/>
        <end position="228"/>
    </location>
</feature>
<dbReference type="PROSITE" id="PS00108">
    <property type="entry name" value="PROTEIN_KINASE_ST"/>
    <property type="match status" value="1"/>
</dbReference>
<name>A0A7S1VDI6_9EUKA</name>
<dbReference type="GO" id="GO:0006397">
    <property type="term" value="P:mRNA processing"/>
    <property type="evidence" value="ECO:0007669"/>
    <property type="project" value="InterPro"/>
</dbReference>
<gene>
    <name evidence="6" type="ORF">SSP0437_LOCUS4893</name>
</gene>
<keyword evidence="3" id="KW-0067">ATP-binding</keyword>
<dbReference type="PANTHER" id="PTHR13954">
    <property type="entry name" value="IRE1-RELATED"/>
    <property type="match status" value="1"/>
</dbReference>
<evidence type="ECO:0000256" key="2">
    <source>
        <dbReference type="ARBA" id="ARBA00022741"/>
    </source>
</evidence>
<dbReference type="InterPro" id="IPR000719">
    <property type="entry name" value="Prot_kinase_dom"/>
</dbReference>
<evidence type="ECO:0000259" key="5">
    <source>
        <dbReference type="PROSITE" id="PS51392"/>
    </source>
</evidence>
<dbReference type="SMART" id="SM00580">
    <property type="entry name" value="PUG"/>
    <property type="match status" value="1"/>
</dbReference>
<dbReference type="GO" id="GO:0004674">
    <property type="term" value="F:protein serine/threonine kinase activity"/>
    <property type="evidence" value="ECO:0007669"/>
    <property type="project" value="InterPro"/>
</dbReference>
<sequence>MGQLWDRVPPIKPTHANKLRIVNELVSGLAYLHKLSIVHRDLKPHNVLISPAGTIQITDMGLARRVRTESSSFSLALSPLQVTAARRRAGVVTVAADDGDADAANDDEVAEGVASWLGGSAGWQAPEVLALYVAIAEGTELADQVRPSRKVDLFSLGCLVYYVLTDGYHPFGEGLDRQSRILAGTSTFDALVGRDGLHADTGALVRACVATSPADRPDAASIRRHPALWTPATRLQFLRDASDRLEFDKASSFLVRMLEEDARSVVGSDWSQRFTPELIEDLGRYRNYNTRTVRDLLRVIRNKAHHYRDLPFRLQKVLGDLPDAYLNHFESRFPRLLLHVHTLVLQYCSKESWLDPYR</sequence>
<keyword evidence="1" id="KW-0732">Signal</keyword>